<dbReference type="PATRIC" id="fig|999419.3.peg.1441"/>
<evidence type="ECO:0000313" key="2">
    <source>
        <dbReference type="Proteomes" id="UP000001218"/>
    </source>
</evidence>
<dbReference type="InterPro" id="IPR029044">
    <property type="entry name" value="Nucleotide-diphossugar_trans"/>
</dbReference>
<name>K5YCJ3_9BACT</name>
<reference evidence="1 2" key="1">
    <citation type="submission" date="2012-02" db="EMBL/GenBank/DDBJ databases">
        <title>The Genome Sequence of Parabacteroides johnsonii CL02T12C29.</title>
        <authorList>
            <consortium name="The Broad Institute Genome Sequencing Platform"/>
            <person name="Earl A."/>
            <person name="Ward D."/>
            <person name="Feldgarden M."/>
            <person name="Gevers D."/>
            <person name="Zitomersky N.L."/>
            <person name="Coyne M.J."/>
            <person name="Comstock L.E."/>
            <person name="Young S.K."/>
            <person name="Zeng Q."/>
            <person name="Gargeya S."/>
            <person name="Fitzgerald M."/>
            <person name="Haas B."/>
            <person name="Abouelleil A."/>
            <person name="Alvarado L."/>
            <person name="Arachchi H.M."/>
            <person name="Berlin A."/>
            <person name="Chapman S.B."/>
            <person name="Gearin G."/>
            <person name="Goldberg J."/>
            <person name="Griggs A."/>
            <person name="Gujja S."/>
            <person name="Hansen M."/>
            <person name="Heiman D."/>
            <person name="Howarth C."/>
            <person name="Larimer J."/>
            <person name="Lui A."/>
            <person name="MacDonald P.J.P."/>
            <person name="McCowen C."/>
            <person name="Montmayeur A."/>
            <person name="Murphy C."/>
            <person name="Neiman D."/>
            <person name="Pearson M."/>
            <person name="Priest M."/>
            <person name="Roberts A."/>
            <person name="Saif S."/>
            <person name="Shea T."/>
            <person name="Sisk P."/>
            <person name="Stolte C."/>
            <person name="Sykes S."/>
            <person name="Wortman J."/>
            <person name="Nusbaum C."/>
            <person name="Birren B."/>
        </authorList>
    </citation>
    <scope>NUCLEOTIDE SEQUENCE [LARGE SCALE GENOMIC DNA]</scope>
    <source>
        <strain evidence="1 2">CL02T12C29</strain>
    </source>
</reference>
<sequence length="298" mass="35107">MDSKVIICALARDCADSLTKNIRRIEKLRKYFSVCDILVIENDSKDRTKEILQEWMESSKGVFCEMKDYGTATIPESVAGTVLPSYSKHRISKMIRYRNMYLDWIERRSEKYDYVIVLDIDANWFSYKSIIKALSNAPDDFGAITANGRHFFNFQSFYYDTYAFAEKEDSLIIPDTVCGDGYRKESIRIRKLITKKYLPVSSAFGGLAVYKYKAIEGIRYCLVENANEYVEVQCEHIHFNKQIRDRGYKVYIAKDMDLIINSSWYSWKYPLKQFVCKNSTIRSFLLKYNIIEWKQHEL</sequence>
<evidence type="ECO:0008006" key="3">
    <source>
        <dbReference type="Google" id="ProtNLM"/>
    </source>
</evidence>
<proteinExistence type="predicted"/>
<dbReference type="Pfam" id="PF11735">
    <property type="entry name" value="CAP59_mtransfer"/>
    <property type="match status" value="1"/>
</dbReference>
<organism evidence="1 2">
    <name type="scientific">Parabacteroides johnsonii CL02T12C29</name>
    <dbReference type="NCBI Taxonomy" id="999419"/>
    <lineage>
        <taxon>Bacteria</taxon>
        <taxon>Pseudomonadati</taxon>
        <taxon>Bacteroidota</taxon>
        <taxon>Bacteroidia</taxon>
        <taxon>Bacteroidales</taxon>
        <taxon>Tannerellaceae</taxon>
        <taxon>Parabacteroides</taxon>
    </lineage>
</organism>
<comment type="caution">
    <text evidence="1">The sequence shown here is derived from an EMBL/GenBank/DDBJ whole genome shotgun (WGS) entry which is preliminary data.</text>
</comment>
<dbReference type="AlphaFoldDB" id="K5YCJ3"/>
<dbReference type="Gene3D" id="3.90.550.10">
    <property type="entry name" value="Spore Coat Polysaccharide Biosynthesis Protein SpsA, Chain A"/>
    <property type="match status" value="1"/>
</dbReference>
<evidence type="ECO:0000313" key="1">
    <source>
        <dbReference type="EMBL" id="EKN11147.1"/>
    </source>
</evidence>
<dbReference type="RefSeq" id="WP_008155816.1">
    <property type="nucleotide sequence ID" value="NZ_JH976466.1"/>
</dbReference>
<dbReference type="OrthoDB" id="7375328at2"/>
<accession>K5YCJ3</accession>
<dbReference type="eggNOG" id="ENOG5031RW8">
    <property type="taxonomic scope" value="Bacteria"/>
</dbReference>
<dbReference type="InterPro" id="IPR021047">
    <property type="entry name" value="Mannosyltransferase_CMT1"/>
</dbReference>
<dbReference type="Proteomes" id="UP000001218">
    <property type="component" value="Unassembled WGS sequence"/>
</dbReference>
<gene>
    <name evidence="1" type="ORF">HMPREF1077_01405</name>
</gene>
<dbReference type="EMBL" id="AGZP01000015">
    <property type="protein sequence ID" value="EKN11147.1"/>
    <property type="molecule type" value="Genomic_DNA"/>
</dbReference>
<protein>
    <recommendedName>
        <fullName evidence="3">Glycosyltransferase 2-like domain-containing protein</fullName>
    </recommendedName>
</protein>
<dbReference type="SUPFAM" id="SSF53448">
    <property type="entry name" value="Nucleotide-diphospho-sugar transferases"/>
    <property type="match status" value="1"/>
</dbReference>
<dbReference type="HOGENOM" id="CLU_952964_0_0_10"/>